<dbReference type="OMA" id="CPLQLKH"/>
<protein>
    <recommendedName>
        <fullName evidence="3">Phosphoglycerate mutase family protein</fullName>
    </recommendedName>
</protein>
<proteinExistence type="predicted"/>
<dbReference type="PANTHER" id="PTHR48100:SF1">
    <property type="entry name" value="HISTIDINE PHOSPHATASE FAMILY PROTEIN-RELATED"/>
    <property type="match status" value="1"/>
</dbReference>
<reference evidence="1 2" key="1">
    <citation type="submission" date="2011-07" db="EMBL/GenBank/DDBJ databases">
        <authorList>
            <person name="Coyne R."/>
            <person name="Brami D."/>
            <person name="Johnson J."/>
            <person name="Hostetler J."/>
            <person name="Hannick L."/>
            <person name="Clark T."/>
            <person name="Cassidy-Hanley D."/>
            <person name="Inman J."/>
        </authorList>
    </citation>
    <scope>NUCLEOTIDE SEQUENCE [LARGE SCALE GENOMIC DNA]</scope>
    <source>
        <strain evidence="1 2">G5</strain>
    </source>
</reference>
<dbReference type="GO" id="GO:0005737">
    <property type="term" value="C:cytoplasm"/>
    <property type="evidence" value="ECO:0007669"/>
    <property type="project" value="TreeGrafter"/>
</dbReference>
<dbReference type="GeneID" id="14910415"/>
<dbReference type="Proteomes" id="UP000008983">
    <property type="component" value="Unassembled WGS sequence"/>
</dbReference>
<dbReference type="AlphaFoldDB" id="G0QKM5"/>
<sequence>MQNHQLTQEALETINEIAKNCNQELNRPPPSPTYKQKKILLIRHGFSQYNYKWDIFKQQNQGQSTHNEKAKLVRLDPHNIDTHLHEIGEIQSKQQQKYFNELNIHSVLVSPLFRALQTADILFQNHPRKNEIKFLVVPELSEGLCFSCSIAPFAFSEKRKQQFQNFDFSFGEKFQNKILWQVEQLQCDQIFQKLQKELQNIQNEDEFSAKVVEELQKVYPQYLETHDHLWLRAQKAKQFIQCYLNQVPEGQQIVIVAHYVLILYLTSSENKGYHNMDGIKCQNASIKYWDI</sequence>
<dbReference type="SUPFAM" id="SSF53254">
    <property type="entry name" value="Phosphoglycerate mutase-like"/>
    <property type="match status" value="1"/>
</dbReference>
<evidence type="ECO:0000313" key="2">
    <source>
        <dbReference type="Proteomes" id="UP000008983"/>
    </source>
</evidence>
<evidence type="ECO:0000313" key="1">
    <source>
        <dbReference type="EMBL" id="EGR34223.1"/>
    </source>
</evidence>
<accession>G0QKM5</accession>
<dbReference type="GO" id="GO:0016791">
    <property type="term" value="F:phosphatase activity"/>
    <property type="evidence" value="ECO:0007669"/>
    <property type="project" value="TreeGrafter"/>
</dbReference>
<dbReference type="InterPro" id="IPR013078">
    <property type="entry name" value="His_Pase_superF_clade-1"/>
</dbReference>
<dbReference type="InParanoid" id="G0QKM5"/>
<dbReference type="eggNOG" id="ENOG502R8RS">
    <property type="taxonomic scope" value="Eukaryota"/>
</dbReference>
<gene>
    <name evidence="1" type="ORF">IMG5_019880</name>
</gene>
<dbReference type="InterPro" id="IPR050275">
    <property type="entry name" value="PGM_Phosphatase"/>
</dbReference>
<organism evidence="1 2">
    <name type="scientific">Ichthyophthirius multifiliis</name>
    <name type="common">White spot disease agent</name>
    <name type="synonym">Ich</name>
    <dbReference type="NCBI Taxonomy" id="5932"/>
    <lineage>
        <taxon>Eukaryota</taxon>
        <taxon>Sar</taxon>
        <taxon>Alveolata</taxon>
        <taxon>Ciliophora</taxon>
        <taxon>Intramacronucleata</taxon>
        <taxon>Oligohymenophorea</taxon>
        <taxon>Hymenostomatida</taxon>
        <taxon>Ophryoglenina</taxon>
        <taxon>Ichthyophthirius</taxon>
    </lineage>
</organism>
<dbReference type="OrthoDB" id="287286at2759"/>
<dbReference type="Pfam" id="PF00300">
    <property type="entry name" value="His_Phos_1"/>
    <property type="match status" value="1"/>
</dbReference>
<name>G0QKM5_ICHMU</name>
<dbReference type="EMBL" id="GL983176">
    <property type="protein sequence ID" value="EGR34223.1"/>
    <property type="molecule type" value="Genomic_DNA"/>
</dbReference>
<evidence type="ECO:0008006" key="3">
    <source>
        <dbReference type="Google" id="ProtNLM"/>
    </source>
</evidence>
<dbReference type="InterPro" id="IPR029033">
    <property type="entry name" value="His_PPase_superfam"/>
</dbReference>
<keyword evidence="2" id="KW-1185">Reference proteome</keyword>
<dbReference type="SMART" id="SM00855">
    <property type="entry name" value="PGAM"/>
    <property type="match status" value="1"/>
</dbReference>
<dbReference type="PANTHER" id="PTHR48100">
    <property type="entry name" value="BROAD-SPECIFICITY PHOSPHATASE YOR283W-RELATED"/>
    <property type="match status" value="1"/>
</dbReference>
<dbReference type="RefSeq" id="XP_004039527.1">
    <property type="nucleotide sequence ID" value="XM_004039479.1"/>
</dbReference>
<dbReference type="CDD" id="cd07067">
    <property type="entry name" value="HP_PGM_like"/>
    <property type="match status" value="1"/>
</dbReference>
<dbReference type="Gene3D" id="3.40.50.1240">
    <property type="entry name" value="Phosphoglycerate mutase-like"/>
    <property type="match status" value="1"/>
</dbReference>